<keyword evidence="3" id="KW-0378">Hydrolase</keyword>
<name>A0A7G9GUN3_9FUSO</name>
<reference evidence="7 8" key="1">
    <citation type="submission" date="2020-08" db="EMBL/GenBank/DDBJ databases">
        <authorList>
            <person name="Liu C."/>
            <person name="Sun Q."/>
        </authorList>
    </citation>
    <scope>NUCLEOTIDE SEQUENCE [LARGE SCALE GENOMIC DNA]</scope>
    <source>
        <strain evidence="7 8">NSJ-57</strain>
    </source>
</reference>
<evidence type="ECO:0000256" key="3">
    <source>
        <dbReference type="ARBA" id="ARBA00022801"/>
    </source>
</evidence>
<dbReference type="Pfam" id="PF10150">
    <property type="entry name" value="RNase_E_G"/>
    <property type="match status" value="1"/>
</dbReference>
<dbReference type="InterPro" id="IPR003029">
    <property type="entry name" value="S1_domain"/>
</dbReference>
<sequence length="489" mass="56256">MKRIVINIDKFQSRAAIIENGKVMEILIERAEEGRINGSIYKGKVANVLPGMESAFVNIGLEKNAFLYVNDLREFEEKYLDGIYNSSRPIEDILNVGDEVVVQVLNEPRGTKGARVTTHYTLPGKYLVLMPNNDHIAISKKIKDEEERNRLEEIFKDITPEDMGVIIRTAAQGKTFFHFEREMEYLVKKWEDIEKKTSDAKVGEVLYKDNGVVTTVLRDIFTNDVDELIVDDLEAYWEILDYINAFSETTLKTKIKLYKAENGENIFDIYNINQEIDSALKEEVPLECGGYLVIEKTEALVSIDVNTGKNTGSYNLEKTVVNTNIEAAKEIPRQLRLRNLGGIIIIDFIDMRLEEDKKKVLDTLEENLSKDRIKNNIVHFTDLGLIEMTRKRTGKPLYHYFQEKCPICNGTGKVKSKEAVIHDLLKEIKSCCQDRDISAIKVILSKKLKIAFQETYYDFALEYAKNKKKKILLEDNNQNDYSFTIILMK</sequence>
<dbReference type="InterPro" id="IPR004659">
    <property type="entry name" value="RNase_E/G"/>
</dbReference>
<organism evidence="7 8">
    <name type="scientific">Fusobacterium hominis</name>
    <dbReference type="NCBI Taxonomy" id="2764326"/>
    <lineage>
        <taxon>Bacteria</taxon>
        <taxon>Fusobacteriati</taxon>
        <taxon>Fusobacteriota</taxon>
        <taxon>Fusobacteriia</taxon>
        <taxon>Fusobacteriales</taxon>
        <taxon>Fusobacteriaceae</taxon>
        <taxon>Fusobacterium</taxon>
    </lineage>
</organism>
<evidence type="ECO:0000256" key="1">
    <source>
        <dbReference type="ARBA" id="ARBA00001946"/>
    </source>
</evidence>
<dbReference type="PANTHER" id="PTHR30001:SF0">
    <property type="entry name" value="RIBONUCLEASE G"/>
    <property type="match status" value="1"/>
</dbReference>
<dbReference type="CDD" id="cd04453">
    <property type="entry name" value="S1_RNase_E"/>
    <property type="match status" value="1"/>
</dbReference>
<keyword evidence="8" id="KW-1185">Reference proteome</keyword>
<feature type="domain" description="S1 motif" evidence="6">
    <location>
        <begin position="38"/>
        <end position="119"/>
    </location>
</feature>
<proteinExistence type="predicted"/>
<dbReference type="Gene3D" id="3.40.1260.20">
    <property type="entry name" value="Ribonuclease E, catalytic domain"/>
    <property type="match status" value="1"/>
</dbReference>
<keyword evidence="5" id="KW-0694">RNA-binding</keyword>
<evidence type="ECO:0000256" key="5">
    <source>
        <dbReference type="ARBA" id="ARBA00022884"/>
    </source>
</evidence>
<dbReference type="Gene3D" id="2.40.50.140">
    <property type="entry name" value="Nucleic acid-binding proteins"/>
    <property type="match status" value="1"/>
</dbReference>
<dbReference type="Proteomes" id="UP000515913">
    <property type="component" value="Chromosome"/>
</dbReference>
<gene>
    <name evidence="7" type="ORF">H9Q81_05860</name>
</gene>
<dbReference type="PROSITE" id="PS50126">
    <property type="entry name" value="S1"/>
    <property type="match status" value="1"/>
</dbReference>
<dbReference type="RefSeq" id="WP_101474070.1">
    <property type="nucleotide sequence ID" value="NZ_CP060637.1"/>
</dbReference>
<dbReference type="GO" id="GO:0004540">
    <property type="term" value="F:RNA nuclease activity"/>
    <property type="evidence" value="ECO:0007669"/>
    <property type="project" value="InterPro"/>
</dbReference>
<comment type="cofactor">
    <cofactor evidence="1">
        <name>Mg(2+)</name>
        <dbReference type="ChEBI" id="CHEBI:18420"/>
    </cofactor>
</comment>
<evidence type="ECO:0000259" key="6">
    <source>
        <dbReference type="PROSITE" id="PS50126"/>
    </source>
</evidence>
<dbReference type="GO" id="GO:0003723">
    <property type="term" value="F:RNA binding"/>
    <property type="evidence" value="ECO:0007669"/>
    <property type="project" value="UniProtKB-KW"/>
</dbReference>
<dbReference type="EMBL" id="CP060637">
    <property type="protein sequence ID" value="QNM14515.1"/>
    <property type="molecule type" value="Genomic_DNA"/>
</dbReference>
<dbReference type="GO" id="GO:0005737">
    <property type="term" value="C:cytoplasm"/>
    <property type="evidence" value="ECO:0007669"/>
    <property type="project" value="TreeGrafter"/>
</dbReference>
<dbReference type="GO" id="GO:0006364">
    <property type="term" value="P:rRNA processing"/>
    <property type="evidence" value="ECO:0007669"/>
    <property type="project" value="TreeGrafter"/>
</dbReference>
<evidence type="ECO:0000256" key="2">
    <source>
        <dbReference type="ARBA" id="ARBA00022723"/>
    </source>
</evidence>
<dbReference type="SUPFAM" id="SSF50249">
    <property type="entry name" value="Nucleic acid-binding proteins"/>
    <property type="match status" value="1"/>
</dbReference>
<dbReference type="PANTHER" id="PTHR30001">
    <property type="entry name" value="RIBONUCLEASE"/>
    <property type="match status" value="1"/>
</dbReference>
<dbReference type="GO" id="GO:0016787">
    <property type="term" value="F:hydrolase activity"/>
    <property type="evidence" value="ECO:0007669"/>
    <property type="project" value="UniProtKB-KW"/>
</dbReference>
<keyword evidence="4" id="KW-0460">Magnesium</keyword>
<accession>A0A7G9GUN3</accession>
<evidence type="ECO:0000313" key="7">
    <source>
        <dbReference type="EMBL" id="QNM14515.1"/>
    </source>
</evidence>
<keyword evidence="2" id="KW-0479">Metal-binding</keyword>
<protein>
    <submittedName>
        <fullName evidence="7">Rne/Rng family ribonuclease</fullName>
    </submittedName>
</protein>
<dbReference type="InterPro" id="IPR019307">
    <property type="entry name" value="RNA-bd_AU-1/RNase_E/G"/>
</dbReference>
<dbReference type="KEGG" id="fho:H9Q81_05860"/>
<evidence type="ECO:0000313" key="8">
    <source>
        <dbReference type="Proteomes" id="UP000515913"/>
    </source>
</evidence>
<dbReference type="AlphaFoldDB" id="A0A7G9GUN3"/>
<dbReference type="InterPro" id="IPR012340">
    <property type="entry name" value="NA-bd_OB-fold"/>
</dbReference>
<dbReference type="GO" id="GO:0046872">
    <property type="term" value="F:metal ion binding"/>
    <property type="evidence" value="ECO:0007669"/>
    <property type="project" value="UniProtKB-KW"/>
</dbReference>
<dbReference type="SMART" id="SM00316">
    <property type="entry name" value="S1"/>
    <property type="match status" value="1"/>
</dbReference>
<dbReference type="NCBIfam" id="TIGR00757">
    <property type="entry name" value="RNaseEG"/>
    <property type="match status" value="1"/>
</dbReference>
<evidence type="ECO:0000256" key="4">
    <source>
        <dbReference type="ARBA" id="ARBA00022842"/>
    </source>
</evidence>